<feature type="domain" description="RUN" evidence="5">
    <location>
        <begin position="67"/>
        <end position="124"/>
    </location>
</feature>
<evidence type="ECO:0000256" key="2">
    <source>
        <dbReference type="ARBA" id="ARBA00023054"/>
    </source>
</evidence>
<dbReference type="Pfam" id="PF15388">
    <property type="entry name" value="FAM117"/>
    <property type="match status" value="1"/>
</dbReference>
<name>A0A553MZT7_9TELE</name>
<dbReference type="InterPro" id="IPR037213">
    <property type="entry name" value="Run_dom_sf"/>
</dbReference>
<dbReference type="AlphaFoldDB" id="A0A553MZT7"/>
<dbReference type="Pfam" id="PF02759">
    <property type="entry name" value="RUN"/>
    <property type="match status" value="1"/>
</dbReference>
<accession>A0A553MZT7</accession>
<dbReference type="InterPro" id="IPR047340">
    <property type="entry name" value="RUNDC3A_B"/>
</dbReference>
<comment type="similarity">
    <text evidence="3">Belongs to the RUNDC3 family.</text>
</comment>
<sequence>MREGSSGMERSFTQSAMATAAQSKKGFSRSIAVERKNLITVCRFSVKTLLEKYTAEPIDDSSEEFINFAAILEHILSHRFKGSGSWFDGHRSFWDFIRLACSKVSNNCISSIENMENINSSRAKGAIMLREEATVLTGMLIGLGAIDFSFCLKGEVLDGNYDYLSDDEDGQSVDSSNSEDSVDHPYIPLVTDEESWRNKCRKMEQRFKIVNAQKGYLEELVRLRESQLKNVETENKKLTADLEELHLQGQKEKRELENIVLELQAQLTSLIPGEPHPLSKDLSIPLVNQWPSLQSYNNQEDRKLYQRGSFPSPEPHIDLSTDSPQAEIKQNGKSWCAAAEGKKGECRLQTRIRRTTPQKWLSVAGAEAFESQRCPVCGGSERLQNEGDAGPQPSANALQVTPDTLVQLPSRLHHSEERLDQELEKVFIHRSPVHHSGPFEVPDGHRAPVPHLNVLNESQLAATCVASHSSSSSSTSCSPQHPLDLDSVEEVNACVLMPSSSPRPNNSYCFQRDPPEGCERIRVCGENLTPSLDHVYSSSCPDLNKVNFTSHTGSAFNPVSLQKPLLPPVDFLICSLSVSPGSCWVGQ</sequence>
<evidence type="ECO:0000256" key="1">
    <source>
        <dbReference type="ARBA" id="ARBA00022553"/>
    </source>
</evidence>
<reference evidence="6 7" key="1">
    <citation type="journal article" date="2019" name="Sci. Data">
        <title>Hybrid genome assembly and annotation of Danionella translucida.</title>
        <authorList>
            <person name="Kadobianskyi M."/>
            <person name="Schulze L."/>
            <person name="Schuelke M."/>
            <person name="Judkewitz B."/>
        </authorList>
    </citation>
    <scope>NUCLEOTIDE SEQUENCE [LARGE SCALE GENOMIC DNA]</scope>
    <source>
        <strain evidence="6 7">Bolton</strain>
    </source>
</reference>
<gene>
    <name evidence="6" type="ORF">DNTS_023106</name>
</gene>
<dbReference type="GO" id="GO:0010753">
    <property type="term" value="P:positive regulation of cGMP-mediated signaling"/>
    <property type="evidence" value="ECO:0007669"/>
    <property type="project" value="TreeGrafter"/>
</dbReference>
<dbReference type="PANTHER" id="PTHR46251:SF5">
    <property type="entry name" value="RUN DOMAIN-CONTAINING PROTEIN 3A"/>
    <property type="match status" value="1"/>
</dbReference>
<dbReference type="Proteomes" id="UP000316079">
    <property type="component" value="Unassembled WGS sequence"/>
</dbReference>
<protein>
    <recommendedName>
        <fullName evidence="5">RUN domain-containing protein</fullName>
    </recommendedName>
</protein>
<dbReference type="PANTHER" id="PTHR46251">
    <property type="entry name" value="RUN DOMAIN-CONTAINING 3 PROTEIN RUNDC3"/>
    <property type="match status" value="1"/>
</dbReference>
<dbReference type="SUPFAM" id="SSF140741">
    <property type="entry name" value="RUN domain-like"/>
    <property type="match status" value="1"/>
</dbReference>
<comment type="caution">
    <text evidence="6">The sequence shown here is derived from an EMBL/GenBank/DDBJ whole genome shotgun (WGS) entry which is preliminary data.</text>
</comment>
<dbReference type="InterPro" id="IPR026642">
    <property type="entry name" value="Glcci1/FAM117"/>
</dbReference>
<evidence type="ECO:0000313" key="6">
    <source>
        <dbReference type="EMBL" id="TRY58696.1"/>
    </source>
</evidence>
<dbReference type="OrthoDB" id="10029904at2759"/>
<keyword evidence="7" id="KW-1185">Reference proteome</keyword>
<evidence type="ECO:0000256" key="3">
    <source>
        <dbReference type="ARBA" id="ARBA00034727"/>
    </source>
</evidence>
<keyword evidence="2 4" id="KW-0175">Coiled coil</keyword>
<keyword evidence="1" id="KW-0597">Phosphoprotein</keyword>
<organism evidence="6 7">
    <name type="scientific">Danionella cerebrum</name>
    <dbReference type="NCBI Taxonomy" id="2873325"/>
    <lineage>
        <taxon>Eukaryota</taxon>
        <taxon>Metazoa</taxon>
        <taxon>Chordata</taxon>
        <taxon>Craniata</taxon>
        <taxon>Vertebrata</taxon>
        <taxon>Euteleostomi</taxon>
        <taxon>Actinopterygii</taxon>
        <taxon>Neopterygii</taxon>
        <taxon>Teleostei</taxon>
        <taxon>Ostariophysi</taxon>
        <taxon>Cypriniformes</taxon>
        <taxon>Danionidae</taxon>
        <taxon>Danioninae</taxon>
        <taxon>Danionella</taxon>
    </lineage>
</organism>
<feature type="coiled-coil region" evidence="4">
    <location>
        <begin position="221"/>
        <end position="255"/>
    </location>
</feature>
<dbReference type="InterPro" id="IPR004012">
    <property type="entry name" value="Run_dom"/>
</dbReference>
<evidence type="ECO:0000313" key="7">
    <source>
        <dbReference type="Proteomes" id="UP000316079"/>
    </source>
</evidence>
<proteinExistence type="inferred from homology"/>
<evidence type="ECO:0000256" key="4">
    <source>
        <dbReference type="SAM" id="Coils"/>
    </source>
</evidence>
<dbReference type="EMBL" id="SRMA01027175">
    <property type="protein sequence ID" value="TRY58696.1"/>
    <property type="molecule type" value="Genomic_DNA"/>
</dbReference>
<dbReference type="Gene3D" id="1.20.58.900">
    <property type="match status" value="1"/>
</dbReference>
<evidence type="ECO:0000259" key="5">
    <source>
        <dbReference type="Pfam" id="PF02759"/>
    </source>
</evidence>